<dbReference type="GO" id="GO:0005886">
    <property type="term" value="C:plasma membrane"/>
    <property type="evidence" value="ECO:0007669"/>
    <property type="project" value="UniProtKB-SubCell"/>
</dbReference>
<dbReference type="Pfam" id="PF00884">
    <property type="entry name" value="Sulfatase"/>
    <property type="match status" value="1"/>
</dbReference>
<dbReference type="CDD" id="cd16015">
    <property type="entry name" value="LTA_synthase"/>
    <property type="match status" value="1"/>
</dbReference>
<dbReference type="SUPFAM" id="SSF53649">
    <property type="entry name" value="Alkaline phosphatase-like"/>
    <property type="match status" value="1"/>
</dbReference>
<feature type="transmembrane region" description="Helical" evidence="7">
    <location>
        <begin position="132"/>
        <end position="152"/>
    </location>
</feature>
<evidence type="ECO:0000256" key="4">
    <source>
        <dbReference type="ARBA" id="ARBA00022692"/>
    </source>
</evidence>
<dbReference type="PANTHER" id="PTHR47371:SF3">
    <property type="entry name" value="PHOSPHOGLYCEROL TRANSFERASE I"/>
    <property type="match status" value="1"/>
</dbReference>
<dbReference type="GO" id="GO:0016740">
    <property type="term" value="F:transferase activity"/>
    <property type="evidence" value="ECO:0007669"/>
    <property type="project" value="UniProtKB-KW"/>
</dbReference>
<name>C7N2Z6_SLAHD</name>
<comment type="pathway">
    <text evidence="2">Cell wall biogenesis; lipoteichoic acid biosynthesis.</text>
</comment>
<evidence type="ECO:0000256" key="7">
    <source>
        <dbReference type="SAM" id="Phobius"/>
    </source>
</evidence>
<dbReference type="RefSeq" id="WP_012797623.1">
    <property type="nucleotide sequence ID" value="NC_013165.1"/>
</dbReference>
<sequence length="695" mass="77408">MLGMLGSFYADSQTDLLDRWMLPLVIFYLEMVFKASTAGDFFPSVIYIALFAIVLGRFLTLFTTLPFGVRVNSVVTKVILCGLGVLYGVEYFVYRQFKIYFDIKTVTSGAGHVAGGFMGDAIRLVFSPSGLVHVLLFLLPLILYFLVRHFGVYEPAQESARGRILIVVQCILAYLLALLLIAIPSPYRNVYWSQWNFATSVQEFGLSRTIGKALVNSSGEIAFESEENAEGPVLSDYDDNVMDIDFDSLDQGDKTCVKLDEYVQGLTPSSQNEMTGLFAGKNLIFISAEAFSAEAIREDITPTLYRMATRGIQFTDYYQPSSAGTTGGECSNILGVLPFEGGESLKGVAEFNNYFTIGSALNRQGYNGWAFHNNDYTYYDRHLTHNNLGYNNGYMGYGNGMEDYVTEQWPQSDLEMVQGTFDEIYGTEAPFNVYYMSVSGHCDYDPEENDMVRKNWDAVADLDCSDQVKAYLACNVELDAAMEYLIGRLEELGIADDTVIVISADHFPYGLDDDAALGNMKYLSELYGYKVEDTFSRDHNRLIIWSGCLEDQEPIVVDDPVSSIDVLPTLLNLFGCEWDSRLLPGRDVFSNATPLVFDLSYNWRTDKGTYWAVTDTFEPNDGVTVDNGYVDRINTMVANKINYCAAVLTTDYFAHVFGKNPDVNEVNAAGKEENAALIEAAQASYAEGESETAAE</sequence>
<proteinExistence type="predicted"/>
<evidence type="ECO:0000313" key="9">
    <source>
        <dbReference type="EMBL" id="ACV21517.1"/>
    </source>
</evidence>
<gene>
    <name evidence="9" type="ordered locus">Shel_04570</name>
</gene>
<feature type="domain" description="Sulfatase N-terminal" evidence="8">
    <location>
        <begin position="281"/>
        <end position="575"/>
    </location>
</feature>
<dbReference type="EMBL" id="CP001684">
    <property type="protein sequence ID" value="ACV21517.1"/>
    <property type="molecule type" value="Genomic_DNA"/>
</dbReference>
<organism evidence="9 10">
    <name type="scientific">Slackia heliotrinireducens (strain ATCC 29202 / DSM 20476 / NCTC 11029 / RHS 1)</name>
    <name type="common">Peptococcus heliotrinreducens</name>
    <dbReference type="NCBI Taxonomy" id="471855"/>
    <lineage>
        <taxon>Bacteria</taxon>
        <taxon>Bacillati</taxon>
        <taxon>Actinomycetota</taxon>
        <taxon>Coriobacteriia</taxon>
        <taxon>Eggerthellales</taxon>
        <taxon>Eggerthellaceae</taxon>
        <taxon>Slackia</taxon>
    </lineage>
</organism>
<evidence type="ECO:0000256" key="1">
    <source>
        <dbReference type="ARBA" id="ARBA00004651"/>
    </source>
</evidence>
<feature type="transmembrane region" description="Helical" evidence="7">
    <location>
        <begin position="164"/>
        <end position="183"/>
    </location>
</feature>
<keyword evidence="4 7" id="KW-0812">Transmembrane</keyword>
<evidence type="ECO:0000256" key="3">
    <source>
        <dbReference type="ARBA" id="ARBA00022475"/>
    </source>
</evidence>
<dbReference type="Gene3D" id="3.30.1120.170">
    <property type="match status" value="1"/>
</dbReference>
<evidence type="ECO:0000256" key="5">
    <source>
        <dbReference type="ARBA" id="ARBA00022989"/>
    </source>
</evidence>
<dbReference type="Proteomes" id="UP000002026">
    <property type="component" value="Chromosome"/>
</dbReference>
<keyword evidence="6 7" id="KW-0472">Membrane</keyword>
<dbReference type="InterPro" id="IPR050448">
    <property type="entry name" value="OpgB/LTA_synthase_biosynth"/>
</dbReference>
<keyword evidence="9" id="KW-0808">Transferase</keyword>
<dbReference type="AlphaFoldDB" id="C7N2Z6"/>
<protein>
    <submittedName>
        <fullName evidence="9">Phosphoglycerol transferase family protein, alkaline phosphatase superfamily</fullName>
    </submittedName>
</protein>
<feature type="transmembrane region" description="Helical" evidence="7">
    <location>
        <begin position="45"/>
        <end position="68"/>
    </location>
</feature>
<dbReference type="PANTHER" id="PTHR47371">
    <property type="entry name" value="LIPOTEICHOIC ACID SYNTHASE"/>
    <property type="match status" value="1"/>
</dbReference>
<dbReference type="InterPro" id="IPR017850">
    <property type="entry name" value="Alkaline_phosphatase_core_sf"/>
</dbReference>
<reference evidence="9 10" key="1">
    <citation type="journal article" date="2009" name="Stand. Genomic Sci.">
        <title>Complete genome sequence of Slackia heliotrinireducens type strain (RHS 1).</title>
        <authorList>
            <person name="Pukall R."/>
            <person name="Lapidus A."/>
            <person name="Nolan M."/>
            <person name="Copeland A."/>
            <person name="Glavina Del Rio T."/>
            <person name="Lucas S."/>
            <person name="Chen F."/>
            <person name="Tice H."/>
            <person name="Cheng J.F."/>
            <person name="Chertkov O."/>
            <person name="Bruce D."/>
            <person name="Goodwin L."/>
            <person name="Kuske C."/>
            <person name="Brettin T."/>
            <person name="Detter J.C."/>
            <person name="Han C."/>
            <person name="Pitluck S."/>
            <person name="Pati A."/>
            <person name="Mavrommatis K."/>
            <person name="Ivanova N."/>
            <person name="Ovchinnikova G."/>
            <person name="Chen A."/>
            <person name="Palaniappan K."/>
            <person name="Schneider S."/>
            <person name="Rohde M."/>
            <person name="Chain P."/>
            <person name="D'haeseleer P."/>
            <person name="Goker M."/>
            <person name="Bristow J."/>
            <person name="Eisen J.A."/>
            <person name="Markowitz V."/>
            <person name="Kyrpides N.C."/>
            <person name="Klenk H.P."/>
            <person name="Hugenholtz P."/>
        </authorList>
    </citation>
    <scope>NUCLEOTIDE SEQUENCE [LARGE SCALE GENOMIC DNA]</scope>
    <source>
        <strain evidence="10">ATCC 29202 / DSM 20476 / NCTC 11029 / RHS 1</strain>
    </source>
</reference>
<dbReference type="HOGENOM" id="CLU_417211_0_0_11"/>
<dbReference type="InterPro" id="IPR000917">
    <property type="entry name" value="Sulfatase_N"/>
</dbReference>
<dbReference type="eggNOG" id="COG1368">
    <property type="taxonomic scope" value="Bacteria"/>
</dbReference>
<evidence type="ECO:0000313" key="10">
    <source>
        <dbReference type="Proteomes" id="UP000002026"/>
    </source>
</evidence>
<keyword evidence="10" id="KW-1185">Reference proteome</keyword>
<comment type="subcellular location">
    <subcellularLocation>
        <location evidence="1">Cell membrane</location>
        <topology evidence="1">Multi-pass membrane protein</topology>
    </subcellularLocation>
</comment>
<dbReference type="STRING" id="471855.Shel_04570"/>
<evidence type="ECO:0000256" key="2">
    <source>
        <dbReference type="ARBA" id="ARBA00004936"/>
    </source>
</evidence>
<feature type="transmembrane region" description="Helical" evidence="7">
    <location>
        <begin position="74"/>
        <end position="94"/>
    </location>
</feature>
<accession>C7N2Z6</accession>
<keyword evidence="5 7" id="KW-1133">Transmembrane helix</keyword>
<evidence type="ECO:0000259" key="8">
    <source>
        <dbReference type="Pfam" id="PF00884"/>
    </source>
</evidence>
<dbReference type="KEGG" id="shi:Shel_04570"/>
<dbReference type="Gene3D" id="3.40.720.10">
    <property type="entry name" value="Alkaline Phosphatase, subunit A"/>
    <property type="match status" value="1"/>
</dbReference>
<evidence type="ECO:0000256" key="6">
    <source>
        <dbReference type="ARBA" id="ARBA00023136"/>
    </source>
</evidence>
<keyword evidence="3" id="KW-1003">Cell membrane</keyword>